<dbReference type="EMBL" id="JACVVK020000088">
    <property type="protein sequence ID" value="KAK7493908.1"/>
    <property type="molecule type" value="Genomic_DNA"/>
</dbReference>
<name>A0ABD0L3V2_9CAEN</name>
<evidence type="ECO:0000313" key="2">
    <source>
        <dbReference type="Proteomes" id="UP001519460"/>
    </source>
</evidence>
<comment type="caution">
    <text evidence="1">The sequence shown here is derived from an EMBL/GenBank/DDBJ whole genome shotgun (WGS) entry which is preliminary data.</text>
</comment>
<keyword evidence="2" id="KW-1185">Reference proteome</keyword>
<reference evidence="1 2" key="1">
    <citation type="journal article" date="2023" name="Sci. Data">
        <title>Genome assembly of the Korean intertidal mud-creeper Batillaria attramentaria.</title>
        <authorList>
            <person name="Patra A.K."/>
            <person name="Ho P.T."/>
            <person name="Jun S."/>
            <person name="Lee S.J."/>
            <person name="Kim Y."/>
            <person name="Won Y.J."/>
        </authorList>
    </citation>
    <scope>NUCLEOTIDE SEQUENCE [LARGE SCALE GENOMIC DNA]</scope>
    <source>
        <strain evidence="1">Wonlab-2016</strain>
    </source>
</reference>
<proteinExistence type="predicted"/>
<accession>A0ABD0L3V2</accession>
<dbReference type="Proteomes" id="UP001519460">
    <property type="component" value="Unassembled WGS sequence"/>
</dbReference>
<protein>
    <submittedName>
        <fullName evidence="1">Uncharacterized protein</fullName>
    </submittedName>
</protein>
<sequence length="83" mass="9379">MQNEVFAVGLPDSARISHPIHFPTLTETCGLKHVKAPQQTISLLGNYLHKQTLGQRDNPSILTARHDCHEPQWEAGKFVTRQH</sequence>
<evidence type="ECO:0000313" key="1">
    <source>
        <dbReference type="EMBL" id="KAK7493908.1"/>
    </source>
</evidence>
<dbReference type="AlphaFoldDB" id="A0ABD0L3V2"/>
<gene>
    <name evidence="1" type="ORF">BaRGS_00014790</name>
</gene>
<organism evidence="1 2">
    <name type="scientific">Batillaria attramentaria</name>
    <dbReference type="NCBI Taxonomy" id="370345"/>
    <lineage>
        <taxon>Eukaryota</taxon>
        <taxon>Metazoa</taxon>
        <taxon>Spiralia</taxon>
        <taxon>Lophotrochozoa</taxon>
        <taxon>Mollusca</taxon>
        <taxon>Gastropoda</taxon>
        <taxon>Caenogastropoda</taxon>
        <taxon>Sorbeoconcha</taxon>
        <taxon>Cerithioidea</taxon>
        <taxon>Batillariidae</taxon>
        <taxon>Batillaria</taxon>
    </lineage>
</organism>